<evidence type="ECO:0000313" key="3">
    <source>
        <dbReference type="EMBL" id="MFC4136856.1"/>
    </source>
</evidence>
<name>A0ABV8M0J6_9ACTN</name>
<protein>
    <submittedName>
        <fullName evidence="3">Esterase/lipase family protein</fullName>
    </submittedName>
</protein>
<sequence length="299" mass="32060">MRRIAALLASLTLSATVGLVLAAEPAQAGPPRGDTKDNPIIFVHGFAASGGYDCTSQWSSVGAHLRANGWTGELMTFGYYGGDTRCSFPNDGNRNTSIHTVAHQLADVIYDNYSSKGRKVDVVAHSMGGLVIRSALLNVQRGTPGWPPYLYVEDVVTLASPHDGARDAGFCALLYLQCRQMYPGSGFFGELEVLGTGSGGRPTLPVSAMGTDWTVTSSFEDDITLESSGVNVDADHRLQYNAAECTGGEPGLEHSDFIHKRTGLYCVRIHDRGSSWTPFTLQNAPVDRTYQAVYDSSAA</sequence>
<evidence type="ECO:0000259" key="2">
    <source>
        <dbReference type="Pfam" id="PF05057"/>
    </source>
</evidence>
<dbReference type="Pfam" id="PF05057">
    <property type="entry name" value="DUF676"/>
    <property type="match status" value="1"/>
</dbReference>
<evidence type="ECO:0000313" key="4">
    <source>
        <dbReference type="Proteomes" id="UP001595816"/>
    </source>
</evidence>
<dbReference type="InterPro" id="IPR029058">
    <property type="entry name" value="AB_hydrolase_fold"/>
</dbReference>
<dbReference type="Gene3D" id="3.40.50.1820">
    <property type="entry name" value="alpha/beta hydrolase"/>
    <property type="match status" value="1"/>
</dbReference>
<organism evidence="3 4">
    <name type="scientific">Hamadaea flava</name>
    <dbReference type="NCBI Taxonomy" id="1742688"/>
    <lineage>
        <taxon>Bacteria</taxon>
        <taxon>Bacillati</taxon>
        <taxon>Actinomycetota</taxon>
        <taxon>Actinomycetes</taxon>
        <taxon>Micromonosporales</taxon>
        <taxon>Micromonosporaceae</taxon>
        <taxon>Hamadaea</taxon>
    </lineage>
</organism>
<dbReference type="SUPFAM" id="SSF53474">
    <property type="entry name" value="alpha/beta-Hydrolases"/>
    <property type="match status" value="1"/>
</dbReference>
<gene>
    <name evidence="3" type="ORF">ACFOZ4_40150</name>
</gene>
<proteinExistence type="predicted"/>
<reference evidence="4" key="1">
    <citation type="journal article" date="2019" name="Int. J. Syst. Evol. Microbiol.">
        <title>The Global Catalogue of Microorganisms (GCM) 10K type strain sequencing project: providing services to taxonomists for standard genome sequencing and annotation.</title>
        <authorList>
            <consortium name="The Broad Institute Genomics Platform"/>
            <consortium name="The Broad Institute Genome Sequencing Center for Infectious Disease"/>
            <person name="Wu L."/>
            <person name="Ma J."/>
        </authorList>
    </citation>
    <scope>NUCLEOTIDE SEQUENCE [LARGE SCALE GENOMIC DNA]</scope>
    <source>
        <strain evidence="4">CGMCC 4.7289</strain>
    </source>
</reference>
<evidence type="ECO:0000256" key="1">
    <source>
        <dbReference type="SAM" id="SignalP"/>
    </source>
</evidence>
<dbReference type="Proteomes" id="UP001595816">
    <property type="component" value="Unassembled WGS sequence"/>
</dbReference>
<feature type="chain" id="PRO_5046949491" evidence="1">
    <location>
        <begin position="23"/>
        <end position="299"/>
    </location>
</feature>
<accession>A0ABV8M0J6</accession>
<keyword evidence="1" id="KW-0732">Signal</keyword>
<feature type="signal peptide" evidence="1">
    <location>
        <begin position="1"/>
        <end position="22"/>
    </location>
</feature>
<keyword evidence="4" id="KW-1185">Reference proteome</keyword>
<dbReference type="InterPro" id="IPR007751">
    <property type="entry name" value="DUF676_lipase-like"/>
</dbReference>
<feature type="domain" description="DUF676" evidence="2">
    <location>
        <begin position="40"/>
        <end position="165"/>
    </location>
</feature>
<comment type="caution">
    <text evidence="3">The sequence shown here is derived from an EMBL/GenBank/DDBJ whole genome shotgun (WGS) entry which is preliminary data.</text>
</comment>
<dbReference type="RefSeq" id="WP_253762000.1">
    <property type="nucleotide sequence ID" value="NZ_JAMZDZ010000001.1"/>
</dbReference>
<dbReference type="EMBL" id="JBHSAY010000035">
    <property type="protein sequence ID" value="MFC4136856.1"/>
    <property type="molecule type" value="Genomic_DNA"/>
</dbReference>